<dbReference type="SUPFAM" id="SSF53927">
    <property type="entry name" value="Cytidine deaminase-like"/>
    <property type="match status" value="1"/>
</dbReference>
<feature type="non-terminal residue" evidence="2">
    <location>
        <position position="42"/>
    </location>
</feature>
<dbReference type="RefSeq" id="WP_001842076.1">
    <property type="nucleotide sequence ID" value="NZ_AP026918.1"/>
</dbReference>
<dbReference type="Proteomes" id="UP001184693">
    <property type="component" value="Unassembled WGS sequence"/>
</dbReference>
<dbReference type="EMBL" id="WNHS01000361">
    <property type="protein sequence ID" value="MTW25599.1"/>
    <property type="molecule type" value="Genomic_DNA"/>
</dbReference>
<comment type="caution">
    <text evidence="2">The sequence shown here is derived from an EMBL/GenBank/DDBJ whole genome shotgun (WGS) entry which is preliminary data.</text>
</comment>
<evidence type="ECO:0000313" key="2">
    <source>
        <dbReference type="EMBL" id="MTW25599.1"/>
    </source>
</evidence>
<organism evidence="2 3">
    <name type="scientific">Streptococcus pneumoniae</name>
    <dbReference type="NCBI Taxonomy" id="1313"/>
    <lineage>
        <taxon>Bacteria</taxon>
        <taxon>Bacillati</taxon>
        <taxon>Bacillota</taxon>
        <taxon>Bacilli</taxon>
        <taxon>Lactobacillales</taxon>
        <taxon>Streptococcaceae</taxon>
        <taxon>Streptococcus</taxon>
    </lineage>
</organism>
<dbReference type="Gene3D" id="3.40.140.10">
    <property type="entry name" value="Cytidine Deaminase, domain 2"/>
    <property type="match status" value="1"/>
</dbReference>
<name>A0A6G2DWF4_STREE</name>
<dbReference type="EMBL" id="JAVPGZ010000055">
    <property type="protein sequence ID" value="MDS8037702.1"/>
    <property type="molecule type" value="Genomic_DNA"/>
</dbReference>
<dbReference type="InterPro" id="IPR016193">
    <property type="entry name" value="Cytidine_deaminase-like"/>
</dbReference>
<accession>A0A6G2DWF4</accession>
<dbReference type="GO" id="GO:0003824">
    <property type="term" value="F:catalytic activity"/>
    <property type="evidence" value="ECO:0007669"/>
    <property type="project" value="InterPro"/>
</dbReference>
<proteinExistence type="predicted"/>
<sequence length="42" mass="4740">MTYKAIISEAIKSMAKAYAPYSYFKVGAALETEDKNFFLDVI</sequence>
<reference evidence="1" key="2">
    <citation type="submission" date="2023-06" db="EMBL/GenBank/DDBJ databases">
        <title>PCVPA Blantyre Malawi Pneumococcal carriage surveillance isolates.</title>
        <authorList>
            <person name="Obolski U."/>
            <person name="Swarthout T.D."/>
            <person name="Kalizang'Oma A."/>
            <person name="Mwalukomo T.S."/>
            <person name="Cave R."/>
            <person name="Brown C."/>
            <person name="Cornick J."/>
            <person name="Kamng'Ona A."/>
            <person name="Msefula J."/>
            <person name="French N."/>
            <person name="Hyderman R."/>
        </authorList>
    </citation>
    <scope>NUCLEOTIDE SEQUENCE</scope>
    <source>
        <strain evidence="1">BVY8TH</strain>
    </source>
</reference>
<protein>
    <submittedName>
        <fullName evidence="2">Cytidine deaminase</fullName>
    </submittedName>
</protein>
<dbReference type="Proteomes" id="UP000490982">
    <property type="component" value="Unassembled WGS sequence"/>
</dbReference>
<gene>
    <name evidence="2" type="ORF">GM537_12450</name>
    <name evidence="1" type="ORF">RLG82_01310</name>
</gene>
<evidence type="ECO:0000313" key="1">
    <source>
        <dbReference type="EMBL" id="MDS8037702.1"/>
    </source>
</evidence>
<evidence type="ECO:0000313" key="3">
    <source>
        <dbReference type="Proteomes" id="UP000490982"/>
    </source>
</evidence>
<reference evidence="2 3" key="1">
    <citation type="submission" date="2019-11" db="EMBL/GenBank/DDBJ databases">
        <title>Growth characteristics of pneumococcus vary with the chemical composition of the capsule and with environmental conditions.</title>
        <authorList>
            <person name="Tothpal A."/>
            <person name="Desobry K."/>
            <person name="Joshi S."/>
            <person name="Wyllie A.L."/>
            <person name="Weinberger D.M."/>
        </authorList>
    </citation>
    <scope>NUCLEOTIDE SEQUENCE [LARGE SCALE GENOMIC DNA]</scope>
    <source>
        <strain evidence="3">pnumococcus23A</strain>
        <strain evidence="2">Pnumococcus23A</strain>
    </source>
</reference>
<dbReference type="AlphaFoldDB" id="A0A6G2DWF4"/>